<evidence type="ECO:0000313" key="2">
    <source>
        <dbReference type="EMBL" id="KOH46161.1"/>
    </source>
</evidence>
<accession>A0A0L8VCJ4</accession>
<organism evidence="2 3">
    <name type="scientific">Sunxiuqinia dokdonensis</name>
    <dbReference type="NCBI Taxonomy" id="1409788"/>
    <lineage>
        <taxon>Bacteria</taxon>
        <taxon>Pseudomonadati</taxon>
        <taxon>Bacteroidota</taxon>
        <taxon>Bacteroidia</taxon>
        <taxon>Marinilabiliales</taxon>
        <taxon>Prolixibacteraceae</taxon>
        <taxon>Sunxiuqinia</taxon>
    </lineage>
</organism>
<feature type="domain" description="N-acetyltransferase" evidence="1">
    <location>
        <begin position="1"/>
        <end position="147"/>
    </location>
</feature>
<keyword evidence="3" id="KW-1185">Reference proteome</keyword>
<protein>
    <recommendedName>
        <fullName evidence="1">N-acetyltransferase domain-containing protein</fullName>
    </recommendedName>
</protein>
<dbReference type="RefSeq" id="WP_053180338.1">
    <property type="nucleotide sequence ID" value="NZ_LGIA01000043.1"/>
</dbReference>
<sequence>MELTKIRLQDLEAFGRSERFRTFDTKPISLARIQSYLNNPHAEPSDVVLYLLHEENKLIAFRTVFAARLMNQSKRFAWLSGNWVHPGHRRQGYSKKLLDEALKDWDERLMFTNYAPASLQLYLKTKQFQTVYLDHGTRFYFYFKSRKVLAERHPKLDFLLPVLDLFIRLAASFTHLLFRPLRVRHFSMKESALPDETCLTMAESKKDSYLFARGRRELEWILNYPWISLTDDQFVHNYPFLSFAGQFKYRTIKIFQEEKLIGFIVVLLRDGHMRTVHLQLPYDSMRIAARFLIRVAVKNKVESLTVLNPKLAHEVRKRPNPFLFHKKIEHGIYSSFPVSAAMRKIQDGEGDFIFS</sequence>
<evidence type="ECO:0000313" key="3">
    <source>
        <dbReference type="Proteomes" id="UP000036958"/>
    </source>
</evidence>
<comment type="caution">
    <text evidence="2">The sequence shown here is derived from an EMBL/GenBank/DDBJ whole genome shotgun (WGS) entry which is preliminary data.</text>
</comment>
<dbReference type="Gene3D" id="3.40.630.30">
    <property type="match status" value="1"/>
</dbReference>
<dbReference type="InterPro" id="IPR016181">
    <property type="entry name" value="Acyl_CoA_acyltransferase"/>
</dbReference>
<dbReference type="EMBL" id="LGIA01000043">
    <property type="protein sequence ID" value="KOH46161.1"/>
    <property type="molecule type" value="Genomic_DNA"/>
</dbReference>
<dbReference type="STRING" id="1409788.NC99_10240"/>
<dbReference type="AlphaFoldDB" id="A0A0L8VCJ4"/>
<dbReference type="Proteomes" id="UP000036958">
    <property type="component" value="Unassembled WGS sequence"/>
</dbReference>
<proteinExistence type="predicted"/>
<reference evidence="3" key="1">
    <citation type="submission" date="2015-07" db="EMBL/GenBank/DDBJ databases">
        <title>Genome sequencing of Sunxiuqinia dokdonensis strain SK.</title>
        <authorList>
            <person name="Ahn S."/>
            <person name="Kim B.-C."/>
        </authorList>
    </citation>
    <scope>NUCLEOTIDE SEQUENCE [LARGE SCALE GENOMIC DNA]</scope>
    <source>
        <strain evidence="3">SK</strain>
    </source>
</reference>
<dbReference type="CDD" id="cd04301">
    <property type="entry name" value="NAT_SF"/>
    <property type="match status" value="1"/>
</dbReference>
<name>A0A0L8VCJ4_9BACT</name>
<dbReference type="PROSITE" id="PS51186">
    <property type="entry name" value="GNAT"/>
    <property type="match status" value="1"/>
</dbReference>
<dbReference type="GO" id="GO:0016747">
    <property type="term" value="F:acyltransferase activity, transferring groups other than amino-acyl groups"/>
    <property type="evidence" value="ECO:0007669"/>
    <property type="project" value="InterPro"/>
</dbReference>
<dbReference type="Pfam" id="PF00583">
    <property type="entry name" value="Acetyltransf_1"/>
    <property type="match status" value="1"/>
</dbReference>
<evidence type="ECO:0000259" key="1">
    <source>
        <dbReference type="PROSITE" id="PS51186"/>
    </source>
</evidence>
<dbReference type="InterPro" id="IPR000182">
    <property type="entry name" value="GNAT_dom"/>
</dbReference>
<dbReference type="SUPFAM" id="SSF55729">
    <property type="entry name" value="Acyl-CoA N-acyltransferases (Nat)"/>
    <property type="match status" value="1"/>
</dbReference>
<dbReference type="OrthoDB" id="1118862at2"/>
<gene>
    <name evidence="2" type="ORF">NC99_10240</name>
</gene>